<feature type="non-terminal residue" evidence="1">
    <location>
        <position position="1"/>
    </location>
</feature>
<dbReference type="Gene3D" id="1.10.20.10">
    <property type="entry name" value="Histone, subunit A"/>
    <property type="match status" value="1"/>
</dbReference>
<evidence type="ECO:0008006" key="3">
    <source>
        <dbReference type="Google" id="ProtNLM"/>
    </source>
</evidence>
<dbReference type="RefSeq" id="XP_045282644.1">
    <property type="nucleotide sequence ID" value="XM_045426884.1"/>
</dbReference>
<reference evidence="2" key="1">
    <citation type="journal article" date="2015" name="PLoS Genet.">
        <title>The dynamic genome and transcriptome of the human fungal pathogen Blastomyces and close relative Emmonsia.</title>
        <authorList>
            <person name="Munoz J.F."/>
            <person name="Gauthier G.M."/>
            <person name="Desjardins C.A."/>
            <person name="Gallo J.E."/>
            <person name="Holder J."/>
            <person name="Sullivan T.D."/>
            <person name="Marty A.J."/>
            <person name="Carmen J.C."/>
            <person name="Chen Z."/>
            <person name="Ding L."/>
            <person name="Gujja S."/>
            <person name="Magrini V."/>
            <person name="Misas E."/>
            <person name="Mitreva M."/>
            <person name="Priest M."/>
            <person name="Saif S."/>
            <person name="Whiston E.A."/>
            <person name="Young S."/>
            <person name="Zeng Q."/>
            <person name="Goldman W.E."/>
            <person name="Mardis E.R."/>
            <person name="Taylor J.W."/>
            <person name="McEwen J.G."/>
            <person name="Clay O.K."/>
            <person name="Klein B.S."/>
            <person name="Cuomo C.A."/>
        </authorList>
    </citation>
    <scope>NUCLEOTIDE SEQUENCE [LARGE SCALE GENOMIC DNA]</scope>
    <source>
        <strain evidence="2">ER-3 / ATCC MYA-2586</strain>
    </source>
</reference>
<sequence>SLHEICFYQKLRNLIFLKIIFAHLVCEINEENHQFQCSVLNIIQVAAEFTLIYTDYLLNNIKIMTYHSYVILTVRDTQLMINIMKTLRIILSIEFSINEHYIMIL</sequence>
<dbReference type="InterPro" id="IPR009072">
    <property type="entry name" value="Histone-fold"/>
</dbReference>
<evidence type="ECO:0000313" key="2">
    <source>
        <dbReference type="Proteomes" id="UP000002039"/>
    </source>
</evidence>
<dbReference type="GeneID" id="69032722"/>
<keyword evidence="2" id="KW-1185">Reference proteome</keyword>
<organism evidence="1 2">
    <name type="scientific">Ajellomyces dermatitidis (strain ER-3 / ATCC MYA-2586)</name>
    <name type="common">Blastomyces dermatitidis</name>
    <dbReference type="NCBI Taxonomy" id="559297"/>
    <lineage>
        <taxon>Eukaryota</taxon>
        <taxon>Fungi</taxon>
        <taxon>Dikarya</taxon>
        <taxon>Ascomycota</taxon>
        <taxon>Pezizomycotina</taxon>
        <taxon>Eurotiomycetes</taxon>
        <taxon>Eurotiomycetidae</taxon>
        <taxon>Onygenales</taxon>
        <taxon>Ajellomycetaceae</taxon>
        <taxon>Blastomyces</taxon>
    </lineage>
</organism>
<feature type="non-terminal residue" evidence="1">
    <location>
        <position position="105"/>
    </location>
</feature>
<protein>
    <recommendedName>
        <fullName evidence="3">Histone H3</fullName>
    </recommendedName>
</protein>
<evidence type="ECO:0000313" key="1">
    <source>
        <dbReference type="EMBL" id="OAT02917.1"/>
    </source>
</evidence>
<dbReference type="EMBL" id="EQ999983">
    <property type="protein sequence ID" value="OAT02917.1"/>
    <property type="molecule type" value="Genomic_DNA"/>
</dbReference>
<accession>A0ABX2W0K3</accession>
<proteinExistence type="predicted"/>
<dbReference type="Proteomes" id="UP000002039">
    <property type="component" value="Unassembled WGS sequence"/>
</dbReference>
<name>A0ABX2W0K3_AJEDR</name>
<gene>
    <name evidence="1" type="ORF">BDCG_17830</name>
</gene>